<accession>A0A2Z6LUF7</accession>
<dbReference type="OrthoDB" id="1938131at2759"/>
<dbReference type="GO" id="GO:0004523">
    <property type="term" value="F:RNA-DNA hybrid ribonuclease activity"/>
    <property type="evidence" value="ECO:0007669"/>
    <property type="project" value="InterPro"/>
</dbReference>
<name>A0A2Z6LUF7_TRISU</name>
<proteinExistence type="predicted"/>
<dbReference type="Proteomes" id="UP000242715">
    <property type="component" value="Unassembled WGS sequence"/>
</dbReference>
<dbReference type="InterPro" id="IPR044730">
    <property type="entry name" value="RNase_H-like_dom_plant"/>
</dbReference>
<gene>
    <name evidence="3" type="ORF">TSUD_172210</name>
</gene>
<dbReference type="InterPro" id="IPR036397">
    <property type="entry name" value="RNaseH_sf"/>
</dbReference>
<dbReference type="SUPFAM" id="SSF53098">
    <property type="entry name" value="Ribonuclease H-like"/>
    <property type="match status" value="2"/>
</dbReference>
<dbReference type="GO" id="GO:0003676">
    <property type="term" value="F:nucleic acid binding"/>
    <property type="evidence" value="ECO:0007669"/>
    <property type="project" value="InterPro"/>
</dbReference>
<sequence length="403" mass="45956">MMHNKVPTDDNLMIRGCALPSMCNLCRKNVESSFHIFFYCEFAIRIWSWFANCLNMVLQFTSMEDMWKLCGMNWSPQCKITIIAALVNLINSLWYARNQARFHNNHIDCKSVITMIIAKTSLSGNNSKKVSSNSIRDFTILKKFNVSTHHSTNTVIKEVLWQPPLINWLKCNIDGAAKGNPGLASCGGIFRNHVADMIYCFAEPLDTASTFQAELCGAMGAIEVAHNRNWKNIWVETDSVLVVLAFKNLNSNITWNLRNRWNNVKLLLRQMNCIVSHIFREGNQVADTLANFGSSLSSLASWHFVPDFVKDSLFFLVHFVLVSFMLPTYFAKKNIWLETDSVFVVLAFKNLNSNITWNIRNRWNNVKLLLRQMNCIVSHIFREGNQVADTLANFGSSLSSLAS</sequence>
<dbReference type="InterPro" id="IPR026960">
    <property type="entry name" value="RVT-Znf"/>
</dbReference>
<dbReference type="PANTHER" id="PTHR47723">
    <property type="entry name" value="OS05G0353850 PROTEIN"/>
    <property type="match status" value="1"/>
</dbReference>
<dbReference type="AlphaFoldDB" id="A0A2Z6LUF7"/>
<dbReference type="InterPro" id="IPR002156">
    <property type="entry name" value="RNaseH_domain"/>
</dbReference>
<feature type="domain" description="RNase H type-1" evidence="1">
    <location>
        <begin position="172"/>
        <end position="292"/>
    </location>
</feature>
<evidence type="ECO:0000259" key="1">
    <source>
        <dbReference type="Pfam" id="PF13456"/>
    </source>
</evidence>
<dbReference type="InterPro" id="IPR012337">
    <property type="entry name" value="RNaseH-like_sf"/>
</dbReference>
<organism evidence="3 4">
    <name type="scientific">Trifolium subterraneum</name>
    <name type="common">Subterranean clover</name>
    <dbReference type="NCBI Taxonomy" id="3900"/>
    <lineage>
        <taxon>Eukaryota</taxon>
        <taxon>Viridiplantae</taxon>
        <taxon>Streptophyta</taxon>
        <taxon>Embryophyta</taxon>
        <taxon>Tracheophyta</taxon>
        <taxon>Spermatophyta</taxon>
        <taxon>Magnoliopsida</taxon>
        <taxon>eudicotyledons</taxon>
        <taxon>Gunneridae</taxon>
        <taxon>Pentapetalae</taxon>
        <taxon>rosids</taxon>
        <taxon>fabids</taxon>
        <taxon>Fabales</taxon>
        <taxon>Fabaceae</taxon>
        <taxon>Papilionoideae</taxon>
        <taxon>50 kb inversion clade</taxon>
        <taxon>NPAAA clade</taxon>
        <taxon>Hologalegina</taxon>
        <taxon>IRL clade</taxon>
        <taxon>Trifolieae</taxon>
        <taxon>Trifolium</taxon>
    </lineage>
</organism>
<evidence type="ECO:0000259" key="2">
    <source>
        <dbReference type="Pfam" id="PF13966"/>
    </source>
</evidence>
<protein>
    <submittedName>
        <fullName evidence="3">Uncharacterized protein</fullName>
    </submittedName>
</protein>
<dbReference type="PANTHER" id="PTHR47723:SF23">
    <property type="entry name" value="REVERSE TRANSCRIPTASE-LIKE PROTEIN"/>
    <property type="match status" value="1"/>
</dbReference>
<evidence type="ECO:0000313" key="4">
    <source>
        <dbReference type="Proteomes" id="UP000242715"/>
    </source>
</evidence>
<keyword evidence="4" id="KW-1185">Reference proteome</keyword>
<feature type="domain" description="RNase H type-1" evidence="1">
    <location>
        <begin position="333"/>
        <end position="394"/>
    </location>
</feature>
<reference evidence="4" key="1">
    <citation type="journal article" date="2017" name="Front. Plant Sci.">
        <title>Climate Clever Clovers: New Paradigm to Reduce the Environmental Footprint of Ruminants by Breeding Low Methanogenic Forages Utilizing Haplotype Variation.</title>
        <authorList>
            <person name="Kaur P."/>
            <person name="Appels R."/>
            <person name="Bayer P.E."/>
            <person name="Keeble-Gagnere G."/>
            <person name="Wang J."/>
            <person name="Hirakawa H."/>
            <person name="Shirasawa K."/>
            <person name="Vercoe P."/>
            <person name="Stefanova K."/>
            <person name="Durmic Z."/>
            <person name="Nichols P."/>
            <person name="Revell C."/>
            <person name="Isobe S.N."/>
            <person name="Edwards D."/>
            <person name="Erskine W."/>
        </authorList>
    </citation>
    <scope>NUCLEOTIDE SEQUENCE [LARGE SCALE GENOMIC DNA]</scope>
    <source>
        <strain evidence="4">cv. Daliak</strain>
    </source>
</reference>
<feature type="domain" description="Reverse transcriptase zinc-binding" evidence="2">
    <location>
        <begin position="1"/>
        <end position="47"/>
    </location>
</feature>
<dbReference type="InterPro" id="IPR053151">
    <property type="entry name" value="RNase_H-like"/>
</dbReference>
<dbReference type="Pfam" id="PF13456">
    <property type="entry name" value="RVT_3"/>
    <property type="match status" value="2"/>
</dbReference>
<dbReference type="Pfam" id="PF13966">
    <property type="entry name" value="zf-RVT"/>
    <property type="match status" value="1"/>
</dbReference>
<dbReference type="EMBL" id="DF973265">
    <property type="protein sequence ID" value="GAU23194.1"/>
    <property type="molecule type" value="Genomic_DNA"/>
</dbReference>
<dbReference type="CDD" id="cd06222">
    <property type="entry name" value="RNase_H_like"/>
    <property type="match status" value="1"/>
</dbReference>
<dbReference type="Gene3D" id="3.30.420.10">
    <property type="entry name" value="Ribonuclease H-like superfamily/Ribonuclease H"/>
    <property type="match status" value="2"/>
</dbReference>
<evidence type="ECO:0000313" key="3">
    <source>
        <dbReference type="EMBL" id="GAU23194.1"/>
    </source>
</evidence>